<proteinExistence type="predicted"/>
<dbReference type="AlphaFoldDB" id="A0YBN0"/>
<protein>
    <recommendedName>
        <fullName evidence="1">SnoaL-like domain-containing protein</fullName>
    </recommendedName>
</protein>
<sequence length="130" mass="14262">MSESANKQLARKMIALHVANDEGWVDACYHPDCDWIELPFAGSPGRNGDAAAMKAAAAESAKHFPQIDIVINNIMEDGDRVALEVDFVGTMAVKAGSDKPPRQFKAKMAIFLTLREGLICRQVDYLVPMQ</sequence>
<dbReference type="EMBL" id="AAVT01000002">
    <property type="protein sequence ID" value="EAW31960.1"/>
    <property type="molecule type" value="Genomic_DNA"/>
</dbReference>
<comment type="caution">
    <text evidence="2">The sequence shown here is derived from an EMBL/GenBank/DDBJ whole genome shotgun (WGS) entry which is preliminary data.</text>
</comment>
<feature type="domain" description="SnoaL-like" evidence="1">
    <location>
        <begin position="23"/>
        <end position="121"/>
    </location>
</feature>
<dbReference type="Gene3D" id="3.10.450.50">
    <property type="match status" value="1"/>
</dbReference>
<dbReference type="Pfam" id="PF12680">
    <property type="entry name" value="SnoaL_2"/>
    <property type="match status" value="1"/>
</dbReference>
<gene>
    <name evidence="2" type="ORF">GP2143_05900</name>
</gene>
<accession>A0YBN0</accession>
<dbReference type="InterPro" id="IPR032710">
    <property type="entry name" value="NTF2-like_dom_sf"/>
</dbReference>
<keyword evidence="3" id="KW-1185">Reference proteome</keyword>
<evidence type="ECO:0000313" key="2">
    <source>
        <dbReference type="EMBL" id="EAW31960.1"/>
    </source>
</evidence>
<evidence type="ECO:0000313" key="3">
    <source>
        <dbReference type="Proteomes" id="UP000004931"/>
    </source>
</evidence>
<dbReference type="Proteomes" id="UP000004931">
    <property type="component" value="Unassembled WGS sequence"/>
</dbReference>
<evidence type="ECO:0000259" key="1">
    <source>
        <dbReference type="Pfam" id="PF12680"/>
    </source>
</evidence>
<dbReference type="OrthoDB" id="3475938at2"/>
<reference evidence="2 3" key="1">
    <citation type="journal article" date="2010" name="J. Bacteriol.">
        <title>Genome sequence of the oligotrophic marine Gammaproteobacterium HTCC2143, isolated from the Oregon Coast.</title>
        <authorList>
            <person name="Oh H.M."/>
            <person name="Kang I."/>
            <person name="Ferriera S."/>
            <person name="Giovannoni S.J."/>
            <person name="Cho J.C."/>
        </authorList>
    </citation>
    <scope>NUCLEOTIDE SEQUENCE [LARGE SCALE GENOMIC DNA]</scope>
    <source>
        <strain evidence="2 3">HTCC2143</strain>
    </source>
</reference>
<organism evidence="2 3">
    <name type="scientific">marine gamma proteobacterium HTCC2143</name>
    <dbReference type="NCBI Taxonomy" id="247633"/>
    <lineage>
        <taxon>Bacteria</taxon>
        <taxon>Pseudomonadati</taxon>
        <taxon>Pseudomonadota</taxon>
        <taxon>Gammaproteobacteria</taxon>
        <taxon>Cellvibrionales</taxon>
        <taxon>Spongiibacteraceae</taxon>
        <taxon>BD1-7 clade</taxon>
    </lineage>
</organism>
<name>A0YBN0_9GAMM</name>
<dbReference type="InterPro" id="IPR037401">
    <property type="entry name" value="SnoaL-like"/>
</dbReference>
<dbReference type="SUPFAM" id="SSF54427">
    <property type="entry name" value="NTF2-like"/>
    <property type="match status" value="1"/>
</dbReference>